<feature type="binding site" evidence="2">
    <location>
        <begin position="354"/>
        <end position="357"/>
    </location>
    <ligand>
        <name>substrate</name>
    </ligand>
</feature>
<accession>A0A7W3JTS3</accession>
<dbReference type="PANTHER" id="PTHR11820">
    <property type="entry name" value="ACYLPYRUVASE"/>
    <property type="match status" value="1"/>
</dbReference>
<dbReference type="GO" id="GO:0046872">
    <property type="term" value="F:metal ion binding"/>
    <property type="evidence" value="ECO:0007669"/>
    <property type="project" value="UniProtKB-KW"/>
</dbReference>
<name>A0A7W3JTS3_9MICO</name>
<dbReference type="SUPFAM" id="SSF56529">
    <property type="entry name" value="FAH"/>
    <property type="match status" value="1"/>
</dbReference>
<keyword evidence="2" id="KW-0460">Magnesium</keyword>
<dbReference type="Gene3D" id="3.90.850.10">
    <property type="entry name" value="Fumarylacetoacetase-like, C-terminal domain"/>
    <property type="match status" value="1"/>
</dbReference>
<comment type="cofactor">
    <cofactor evidence="2">
        <name>Mg(2+)</name>
        <dbReference type="ChEBI" id="CHEBI:18420"/>
    </cofactor>
</comment>
<dbReference type="RefSeq" id="WP_182484563.1">
    <property type="nucleotide sequence ID" value="NZ_JACGWU010000003.1"/>
</dbReference>
<dbReference type="Gene3D" id="3.50.30.40">
    <property type="entry name" value="Ribonuclease E inhibitor RraA/RraA-like"/>
    <property type="match status" value="1"/>
</dbReference>
<dbReference type="EMBL" id="JACGWU010000003">
    <property type="protein sequence ID" value="MBA8829116.1"/>
    <property type="molecule type" value="Genomic_DNA"/>
</dbReference>
<dbReference type="InterPro" id="IPR036663">
    <property type="entry name" value="Fumarylacetoacetase_C_sf"/>
</dbReference>
<dbReference type="InterPro" id="IPR036704">
    <property type="entry name" value="RraA/RraA-like_sf"/>
</dbReference>
<dbReference type="Pfam" id="PF03737">
    <property type="entry name" value="RraA-like"/>
    <property type="match status" value="1"/>
</dbReference>
<feature type="binding site" evidence="2">
    <location>
        <position position="376"/>
    </location>
    <ligand>
        <name>substrate</name>
    </ligand>
</feature>
<protein>
    <submittedName>
        <fullName evidence="4">2-keto-4-pentenoate hydratase/2-oxohepta-3-ene-1,7-dioic acid hydratase in catechol pathway/regulator of RNase E activity RraA</fullName>
    </submittedName>
</protein>
<feature type="binding site" evidence="2">
    <location>
        <position position="377"/>
    </location>
    <ligand>
        <name>Mg(2+)</name>
        <dbReference type="ChEBI" id="CHEBI:18420"/>
    </ligand>
</feature>
<dbReference type="InterPro" id="IPR011234">
    <property type="entry name" value="Fumarylacetoacetase-like_C"/>
</dbReference>
<dbReference type="Proteomes" id="UP000524237">
    <property type="component" value="Unassembled WGS sequence"/>
</dbReference>
<dbReference type="GO" id="GO:0003824">
    <property type="term" value="F:catalytic activity"/>
    <property type="evidence" value="ECO:0007669"/>
    <property type="project" value="InterPro"/>
</dbReference>
<evidence type="ECO:0000259" key="3">
    <source>
        <dbReference type="Pfam" id="PF01557"/>
    </source>
</evidence>
<evidence type="ECO:0000313" key="4">
    <source>
        <dbReference type="EMBL" id="MBA8829116.1"/>
    </source>
</evidence>
<comment type="caution">
    <text evidence="4">The sequence shown here is derived from an EMBL/GenBank/DDBJ whole genome shotgun (WGS) entry which is preliminary data.</text>
</comment>
<dbReference type="AlphaFoldDB" id="A0A7W3JTS3"/>
<evidence type="ECO:0000256" key="1">
    <source>
        <dbReference type="ARBA" id="ARBA00022723"/>
    </source>
</evidence>
<feature type="domain" description="Fumarylacetoacetase-like C-terminal" evidence="3">
    <location>
        <begin position="14"/>
        <end position="201"/>
    </location>
</feature>
<dbReference type="InterPro" id="IPR005493">
    <property type="entry name" value="RraA/RraA-like"/>
</dbReference>
<evidence type="ECO:0000313" key="5">
    <source>
        <dbReference type="Proteomes" id="UP000524237"/>
    </source>
</evidence>
<gene>
    <name evidence="4" type="ORF">FB555_001219</name>
</gene>
<reference evidence="4 5" key="1">
    <citation type="submission" date="2020-07" db="EMBL/GenBank/DDBJ databases">
        <title>Sequencing the genomes of 1000 actinobacteria strains.</title>
        <authorList>
            <person name="Klenk H.-P."/>
        </authorList>
    </citation>
    <scope>NUCLEOTIDE SEQUENCE [LARGE SCALE GENOMIC DNA]</scope>
    <source>
        <strain evidence="4 5">DSM 23737</strain>
    </source>
</reference>
<dbReference type="NCBIfam" id="NF009399">
    <property type="entry name" value="PRK12764.1"/>
    <property type="match status" value="1"/>
</dbReference>
<evidence type="ECO:0000256" key="2">
    <source>
        <dbReference type="PIRSR" id="PIRSR605493-1"/>
    </source>
</evidence>
<dbReference type="Pfam" id="PF01557">
    <property type="entry name" value="FAA_hydrolase"/>
    <property type="match status" value="1"/>
</dbReference>
<keyword evidence="5" id="KW-1185">Reference proteome</keyword>
<dbReference type="CDD" id="cd16841">
    <property type="entry name" value="RraA_family"/>
    <property type="match status" value="1"/>
</dbReference>
<dbReference type="SUPFAM" id="SSF89562">
    <property type="entry name" value="RraA-like"/>
    <property type="match status" value="1"/>
</dbReference>
<sequence length="488" mass="51457">MTVVPLNNEFTPGKIIALHLNYPSRIAQRGRIPAHPSYFVKPSTSLSSTGKVLERPAGTELLAFEGEIALIIGTEVRRVTPEDGWAAVSGITAANDFGVYDLRYADKGSNLRSKGGDGFTPMGPSVIDARQIDPTALRVRTWVNGELVQDDTTTDLAFPFSVLVSDLSQLMTLEVGDVILTGTPAGSSVVVPGDTVEVEVDAPTASGSPTTGRLVTPIIEGTAPLPAYSPGPKVDDLQRAEAWGSAEAAGITPVASTLTPELKARINSVGTATLSSQLRKRGFNNVSIDGLKSTRPETRLVGLARTLRYIPHREDLFEKFGGGYNAQKRAFDALGPDDVLVMEARGERGTGTVGDILALRAQIKGAAGIVTDGGVRDLAAVSALDIPTYHAGGHPAVLGRRHVPWDFDLTIGCGGAAVQPGDVIVGDADGVLVIPPYLIEEVVADSIVQEQEETYIAEMVAGGEGVDGLYPMNASWKAKFVVWLAARS</sequence>
<proteinExistence type="predicted"/>
<dbReference type="NCBIfam" id="NF006093">
    <property type="entry name" value="PRK08245.1"/>
    <property type="match status" value="1"/>
</dbReference>
<keyword evidence="1 2" id="KW-0479">Metal-binding</keyword>
<organism evidence="4 5">
    <name type="scientific">Alpinimonas psychrophila</name>
    <dbReference type="NCBI Taxonomy" id="748908"/>
    <lineage>
        <taxon>Bacteria</taxon>
        <taxon>Bacillati</taxon>
        <taxon>Actinomycetota</taxon>
        <taxon>Actinomycetes</taxon>
        <taxon>Micrococcales</taxon>
        <taxon>Microbacteriaceae</taxon>
        <taxon>Alpinimonas</taxon>
    </lineage>
</organism>